<keyword evidence="3 6" id="KW-0812">Transmembrane</keyword>
<feature type="transmembrane region" description="Helical" evidence="6">
    <location>
        <begin position="393"/>
        <end position="414"/>
    </location>
</feature>
<keyword evidence="2" id="KW-1003">Cell membrane</keyword>
<evidence type="ECO:0000256" key="5">
    <source>
        <dbReference type="ARBA" id="ARBA00023136"/>
    </source>
</evidence>
<feature type="transmembrane region" description="Helical" evidence="6">
    <location>
        <begin position="349"/>
        <end position="372"/>
    </location>
</feature>
<keyword evidence="5 6" id="KW-0472">Membrane</keyword>
<feature type="transmembrane region" description="Helical" evidence="6">
    <location>
        <begin position="714"/>
        <end position="737"/>
    </location>
</feature>
<feature type="transmembrane region" description="Helical" evidence="6">
    <location>
        <begin position="767"/>
        <end position="794"/>
    </location>
</feature>
<evidence type="ECO:0000259" key="7">
    <source>
        <dbReference type="Pfam" id="PF02687"/>
    </source>
</evidence>
<dbReference type="RefSeq" id="WP_098061796.1">
    <property type="nucleotide sequence ID" value="NZ_PDEP01000005.1"/>
</dbReference>
<dbReference type="PANTHER" id="PTHR30287">
    <property type="entry name" value="MEMBRANE COMPONENT OF PREDICTED ABC SUPERFAMILY METABOLITE UPTAKE TRANSPORTER"/>
    <property type="match status" value="1"/>
</dbReference>
<dbReference type="InterPro" id="IPR038766">
    <property type="entry name" value="Membrane_comp_ABC_pdt"/>
</dbReference>
<feature type="domain" description="MacB-like periplasmic core" evidence="8">
    <location>
        <begin position="21"/>
        <end position="226"/>
    </location>
</feature>
<evidence type="ECO:0000256" key="3">
    <source>
        <dbReference type="ARBA" id="ARBA00022692"/>
    </source>
</evidence>
<dbReference type="GO" id="GO:0005886">
    <property type="term" value="C:plasma membrane"/>
    <property type="evidence" value="ECO:0007669"/>
    <property type="project" value="UniProtKB-SubCell"/>
</dbReference>
<evidence type="ECO:0000256" key="4">
    <source>
        <dbReference type="ARBA" id="ARBA00022989"/>
    </source>
</evidence>
<feature type="transmembrane region" description="Helical" evidence="6">
    <location>
        <begin position="300"/>
        <end position="329"/>
    </location>
</feature>
<feature type="transmembrane region" description="Helical" evidence="6">
    <location>
        <begin position="800"/>
        <end position="822"/>
    </location>
</feature>
<dbReference type="AlphaFoldDB" id="A0A2H3NLW5"/>
<comment type="caution">
    <text evidence="9">The sequence shown here is derived from an EMBL/GenBank/DDBJ whole genome shotgun (WGS) entry which is preliminary data.</text>
</comment>
<dbReference type="PANTHER" id="PTHR30287:SF1">
    <property type="entry name" value="INNER MEMBRANE PROTEIN"/>
    <property type="match status" value="1"/>
</dbReference>
<evidence type="ECO:0000256" key="1">
    <source>
        <dbReference type="ARBA" id="ARBA00004651"/>
    </source>
</evidence>
<evidence type="ECO:0000313" key="10">
    <source>
        <dbReference type="Proteomes" id="UP000221024"/>
    </source>
</evidence>
<proteinExistence type="predicted"/>
<feature type="transmembrane region" description="Helical" evidence="6">
    <location>
        <begin position="420"/>
        <end position="438"/>
    </location>
</feature>
<organism evidence="9 10">
    <name type="scientific">Longimonas halophila</name>
    <dbReference type="NCBI Taxonomy" id="1469170"/>
    <lineage>
        <taxon>Bacteria</taxon>
        <taxon>Pseudomonadati</taxon>
        <taxon>Rhodothermota</taxon>
        <taxon>Rhodothermia</taxon>
        <taxon>Rhodothermales</taxon>
        <taxon>Salisaetaceae</taxon>
        <taxon>Longimonas</taxon>
    </lineage>
</organism>
<evidence type="ECO:0000256" key="2">
    <source>
        <dbReference type="ARBA" id="ARBA00022475"/>
    </source>
</evidence>
<evidence type="ECO:0000313" key="9">
    <source>
        <dbReference type="EMBL" id="PEN07608.1"/>
    </source>
</evidence>
<feature type="domain" description="ABC3 transporter permease C-terminal" evidence="7">
    <location>
        <begin position="258"/>
        <end position="377"/>
    </location>
</feature>
<dbReference type="InterPro" id="IPR025857">
    <property type="entry name" value="MacB_PCD"/>
</dbReference>
<gene>
    <name evidence="9" type="ORF">CRI93_06405</name>
</gene>
<dbReference type="Pfam" id="PF02687">
    <property type="entry name" value="FtsX"/>
    <property type="match status" value="2"/>
</dbReference>
<dbReference type="EMBL" id="PDEP01000005">
    <property type="protein sequence ID" value="PEN07608.1"/>
    <property type="molecule type" value="Genomic_DNA"/>
</dbReference>
<sequence>MNRFTLSMAWRDSRGSRARLVLYLSALVVGVAVLVAINGFGDNLTRTIDNESRQLLGADFALERENAFPDSIRAVADSVGGTQAKRISFASMVAFSGEDGGTRLSTIRATQPGYPFYGTVQTTPAGRYDGFAERGEALVDATLWNAFSLSEGDSIRVGRNWYPVAGRVDQMPNEAGIASSFSPRVYVPYAGLDTTLLGRGSRAEHELYFQFDDSRDIEALVSSIRPAMEAAEVDIDTVEEAAGNWREGLGNLYRFLSLVGFMALILGCIGIASAMHVYIQQRLTSVAVLRCLGAKSGQTFRIYLTQAAALGLLGGGLGTALGVAMQVAVPAVLADFLPVPVSFTVSWRAVGLGLGLGTIATILFALIPLLPVRRVSPLQALRQQVEGAEGRDWLRWALGGVIGAALTGFAVVQAPTWQIGLGYAGGLLVVFAALAGLARGLMRVLRRAVPSSWSYPLRQGLANLHRPHNQTTVLLVALGLGSFLIATLLVSQETILSQIRLTGDAEDRPNMVLFDVQPDQVRGVANTIEEAGAPVLDEEPIVTMRLSAVNGRSVEALREDPDVRTTWAHRREYRSTYRDHLTESETIVEGTFVRERFEGEGPAPISLETDIAEELNVAIGDELTFDVQGVPMTTEVRSLRRVDWQRIGTNFFVVFPPGVLEDAPQIYAMLSRTESSDQAASVQNAVVSAFPNVSIIDLTLVLRTAQDLFSKLGYVIRVMALFSVLTGLLVLMGTLLVNRYQRAEESVLLKTLGASRATVLKILAVEYLLLGALATAAGIGLAIGAGGLLAYFVFDSAIAVAWSDLALTFVVIVALVLGLGLFNSRSLYDQSPRAVLNAEA</sequence>
<keyword evidence="4 6" id="KW-1133">Transmembrane helix</keyword>
<accession>A0A2H3NLW5</accession>
<dbReference type="OrthoDB" id="9775544at2"/>
<protein>
    <submittedName>
        <fullName evidence="9">Permease</fullName>
    </submittedName>
</protein>
<dbReference type="Pfam" id="PF12704">
    <property type="entry name" value="MacB_PCD"/>
    <property type="match status" value="1"/>
</dbReference>
<feature type="transmembrane region" description="Helical" evidence="6">
    <location>
        <begin position="473"/>
        <end position="491"/>
    </location>
</feature>
<name>A0A2H3NLW5_9BACT</name>
<feature type="transmembrane region" description="Helical" evidence="6">
    <location>
        <begin position="255"/>
        <end position="279"/>
    </location>
</feature>
<dbReference type="InterPro" id="IPR003838">
    <property type="entry name" value="ABC3_permease_C"/>
</dbReference>
<feature type="domain" description="ABC3 transporter permease C-terminal" evidence="7">
    <location>
        <begin position="718"/>
        <end position="831"/>
    </location>
</feature>
<evidence type="ECO:0000259" key="8">
    <source>
        <dbReference type="Pfam" id="PF12704"/>
    </source>
</evidence>
<evidence type="ECO:0000256" key="6">
    <source>
        <dbReference type="SAM" id="Phobius"/>
    </source>
</evidence>
<reference evidence="9 10" key="1">
    <citation type="submission" date="2017-10" db="EMBL/GenBank/DDBJ databases">
        <title>Draft genome of Longimonas halophila.</title>
        <authorList>
            <person name="Goh K.M."/>
            <person name="Shamsir M.S."/>
            <person name="Lim S.W."/>
        </authorList>
    </citation>
    <scope>NUCLEOTIDE SEQUENCE [LARGE SCALE GENOMIC DNA]</scope>
    <source>
        <strain evidence="9 10">KCTC 42399</strain>
    </source>
</reference>
<comment type="subcellular location">
    <subcellularLocation>
        <location evidence="1">Cell membrane</location>
        <topology evidence="1">Multi-pass membrane protein</topology>
    </subcellularLocation>
</comment>
<dbReference type="Proteomes" id="UP000221024">
    <property type="component" value="Unassembled WGS sequence"/>
</dbReference>
<feature type="transmembrane region" description="Helical" evidence="6">
    <location>
        <begin position="20"/>
        <end position="41"/>
    </location>
</feature>
<keyword evidence="10" id="KW-1185">Reference proteome</keyword>